<sequence length="68" mass="7497">MDEVHAADVYMRQFLVEALRWLGQAGAPVVLLSATLPPAQRHRHELGPGPHAHRRRASRAAPGGRISR</sequence>
<keyword evidence="3" id="KW-1185">Reference proteome</keyword>
<protein>
    <submittedName>
        <fullName evidence="2">Uncharacterized protein</fullName>
    </submittedName>
</protein>
<keyword evidence="2" id="KW-0614">Plasmid</keyword>
<dbReference type="Proteomes" id="UP001060733">
    <property type="component" value="Plasmid punmamed3"/>
</dbReference>
<accession>A0ABY6F1G2</accession>
<reference evidence="2" key="1">
    <citation type="submission" date="2022-10" db="EMBL/GenBank/DDBJ databases">
        <authorList>
            <person name="Mo P."/>
        </authorList>
    </citation>
    <scope>NUCLEOTIDE SEQUENCE</scope>
    <source>
        <strain evidence="2">HUAS 14-6</strain>
        <plasmid evidence="2">punmamed3</plasmid>
    </source>
</reference>
<evidence type="ECO:0000256" key="1">
    <source>
        <dbReference type="SAM" id="MobiDB-lite"/>
    </source>
</evidence>
<evidence type="ECO:0000313" key="2">
    <source>
        <dbReference type="EMBL" id="UXY40498.1"/>
    </source>
</evidence>
<dbReference type="EMBL" id="CP106797">
    <property type="protein sequence ID" value="UXY40498.1"/>
    <property type="molecule type" value="Genomic_DNA"/>
</dbReference>
<gene>
    <name evidence="2" type="ORF">N8I86_38710</name>
</gene>
<geneLocation type="plasmid" evidence="2 3">
    <name>punmamed3</name>
</geneLocation>
<evidence type="ECO:0000313" key="3">
    <source>
        <dbReference type="Proteomes" id="UP001060733"/>
    </source>
</evidence>
<feature type="region of interest" description="Disordered" evidence="1">
    <location>
        <begin position="41"/>
        <end position="68"/>
    </location>
</feature>
<feature type="compositionally biased region" description="Low complexity" evidence="1">
    <location>
        <begin position="59"/>
        <end position="68"/>
    </location>
</feature>
<proteinExistence type="predicted"/>
<dbReference type="RefSeq" id="WP_263280332.1">
    <property type="nucleotide sequence ID" value="NZ_CP106797.1"/>
</dbReference>
<organism evidence="2 3">
    <name type="scientific">Streptomyces albidocamelliae</name>
    <dbReference type="NCBI Taxonomy" id="2981135"/>
    <lineage>
        <taxon>Bacteria</taxon>
        <taxon>Bacillati</taxon>
        <taxon>Actinomycetota</taxon>
        <taxon>Actinomycetes</taxon>
        <taxon>Kitasatosporales</taxon>
        <taxon>Streptomycetaceae</taxon>
        <taxon>Streptomyces</taxon>
    </lineage>
</organism>
<name>A0ABY6F1G2_9ACTN</name>